<gene>
    <name evidence="1" type="ORF">KFL_010120040</name>
</gene>
<accession>A0A1Y1IUB3</accession>
<protein>
    <submittedName>
        <fullName evidence="1">Uncharacterized protein</fullName>
    </submittedName>
</protein>
<dbReference type="Proteomes" id="UP000054558">
    <property type="component" value="Unassembled WGS sequence"/>
</dbReference>
<evidence type="ECO:0000313" key="1">
    <source>
        <dbReference type="EMBL" id="GAQ92426.1"/>
    </source>
</evidence>
<keyword evidence="2" id="KW-1185">Reference proteome</keyword>
<evidence type="ECO:0000313" key="2">
    <source>
        <dbReference type="Proteomes" id="UP000054558"/>
    </source>
</evidence>
<dbReference type="EMBL" id="DF237961">
    <property type="protein sequence ID" value="GAQ92426.1"/>
    <property type="molecule type" value="Genomic_DNA"/>
</dbReference>
<proteinExistence type="predicted"/>
<sequence length="522" mass="57639">MAPSDPLDVLGADLCRSIVDRLANEDAVKTLVLSKGWSEVVGRSIRQVAPDHALESIESLRSLARFVTDSREGVTQLKIDANKLETPGVIDVLRTMAPSLHGLRRMRLHLGICSQSALLDVSRILARSGRLEALVINCTSFRSESPKRNPIPAEELAETKRLVLELPLEGPVCVIDCLEAFPAVERCTVYVSSVAHARIRSTRLKRLCVVSNYPVKGPPPESITFVNAPQIESLNVMVGGGLVYFERESSIEHMRLWSGVKVCGKQTTVKTLTIEEGTCLDGMDLKRMHIRDATIMAAAAVPEWDSILFQLAGPETRLNLSHIFFTSKKCFFDSSRVIRDEGFCFEHVTAHVRGIPESDVLGALTAIGIRLSIKTSEFGRKAVVRSSADVTQRETACTPFLEVTDVHRTDSRCHATFRIGADSPFHDYLASINDQLMAFLCPIENLRMPYDANIRILRVKMPVRGGRLAVRAYDASSLDEIPASALAVGRWAAVEMTLNDVWLDAVVVSPTWVAERLVVRSN</sequence>
<dbReference type="AlphaFoldDB" id="A0A1Y1IUB3"/>
<reference evidence="1 2" key="1">
    <citation type="journal article" date="2014" name="Nat. Commun.">
        <title>Klebsormidium flaccidum genome reveals primary factors for plant terrestrial adaptation.</title>
        <authorList>
            <person name="Hori K."/>
            <person name="Maruyama F."/>
            <person name="Fujisawa T."/>
            <person name="Togashi T."/>
            <person name="Yamamoto N."/>
            <person name="Seo M."/>
            <person name="Sato S."/>
            <person name="Yamada T."/>
            <person name="Mori H."/>
            <person name="Tajima N."/>
            <person name="Moriyama T."/>
            <person name="Ikeuchi M."/>
            <person name="Watanabe M."/>
            <person name="Wada H."/>
            <person name="Kobayashi K."/>
            <person name="Saito M."/>
            <person name="Masuda T."/>
            <person name="Sasaki-Sekimoto Y."/>
            <person name="Mashiguchi K."/>
            <person name="Awai K."/>
            <person name="Shimojima M."/>
            <person name="Masuda S."/>
            <person name="Iwai M."/>
            <person name="Nobusawa T."/>
            <person name="Narise T."/>
            <person name="Kondo S."/>
            <person name="Saito H."/>
            <person name="Sato R."/>
            <person name="Murakawa M."/>
            <person name="Ihara Y."/>
            <person name="Oshima-Yamada Y."/>
            <person name="Ohtaka K."/>
            <person name="Satoh M."/>
            <person name="Sonobe K."/>
            <person name="Ishii M."/>
            <person name="Ohtani R."/>
            <person name="Kanamori-Sato M."/>
            <person name="Honoki R."/>
            <person name="Miyazaki D."/>
            <person name="Mochizuki H."/>
            <person name="Umetsu J."/>
            <person name="Higashi K."/>
            <person name="Shibata D."/>
            <person name="Kamiya Y."/>
            <person name="Sato N."/>
            <person name="Nakamura Y."/>
            <person name="Tabata S."/>
            <person name="Ida S."/>
            <person name="Kurokawa K."/>
            <person name="Ohta H."/>
        </authorList>
    </citation>
    <scope>NUCLEOTIDE SEQUENCE [LARGE SCALE GENOMIC DNA]</scope>
    <source>
        <strain evidence="1 2">NIES-2285</strain>
    </source>
</reference>
<name>A0A1Y1IUB3_KLENI</name>
<organism evidence="1 2">
    <name type="scientific">Klebsormidium nitens</name>
    <name type="common">Green alga</name>
    <name type="synonym">Ulothrix nitens</name>
    <dbReference type="NCBI Taxonomy" id="105231"/>
    <lineage>
        <taxon>Eukaryota</taxon>
        <taxon>Viridiplantae</taxon>
        <taxon>Streptophyta</taxon>
        <taxon>Klebsormidiophyceae</taxon>
        <taxon>Klebsormidiales</taxon>
        <taxon>Klebsormidiaceae</taxon>
        <taxon>Klebsormidium</taxon>
    </lineage>
</organism>